<dbReference type="EMBL" id="LGGX01000001">
    <property type="protein sequence ID" value="KUK88050.1"/>
    <property type="molecule type" value="Genomic_DNA"/>
</dbReference>
<keyword evidence="3" id="KW-0732">Signal</keyword>
<feature type="chain" id="PRO_5007097115" description="Lipoprotein" evidence="3">
    <location>
        <begin position="23"/>
        <end position="87"/>
    </location>
</feature>
<sequence length="87" mass="9623">MKKILLSIITVSILLFVFSGCTDTQMKTDVQKLQEDVAKLQETVTKLQTTVDSLNMKLMPKEEVKSTTGAPTNTTDKPVKQAPPKTK</sequence>
<dbReference type="Proteomes" id="UP000053467">
    <property type="component" value="Unassembled WGS sequence"/>
</dbReference>
<dbReference type="AlphaFoldDB" id="A0A101I501"/>
<evidence type="ECO:0000256" key="3">
    <source>
        <dbReference type="SAM" id="SignalP"/>
    </source>
</evidence>
<name>A0A101I501_UNCT6</name>
<gene>
    <name evidence="4" type="ORF">XE03_0056</name>
</gene>
<protein>
    <recommendedName>
        <fullName evidence="6">Lipoprotein</fullName>
    </recommendedName>
</protein>
<reference evidence="5" key="1">
    <citation type="journal article" date="2015" name="MBio">
        <title>Genome-Resolved Metagenomic Analysis Reveals Roles for Candidate Phyla and Other Microbial Community Members in Biogeochemical Transformations in Oil Reservoirs.</title>
        <authorList>
            <person name="Hu P."/>
            <person name="Tom L."/>
            <person name="Singh A."/>
            <person name="Thomas B.C."/>
            <person name="Baker B.J."/>
            <person name="Piceno Y.M."/>
            <person name="Andersen G.L."/>
            <person name="Banfield J.F."/>
        </authorList>
    </citation>
    <scope>NUCLEOTIDE SEQUENCE [LARGE SCALE GENOMIC DNA]</scope>
</reference>
<evidence type="ECO:0000256" key="1">
    <source>
        <dbReference type="SAM" id="Coils"/>
    </source>
</evidence>
<accession>A0A101I501</accession>
<dbReference type="PROSITE" id="PS51257">
    <property type="entry name" value="PROKAR_LIPOPROTEIN"/>
    <property type="match status" value="1"/>
</dbReference>
<feature type="coiled-coil region" evidence="1">
    <location>
        <begin position="23"/>
        <end position="57"/>
    </location>
</feature>
<proteinExistence type="predicted"/>
<evidence type="ECO:0008006" key="6">
    <source>
        <dbReference type="Google" id="ProtNLM"/>
    </source>
</evidence>
<keyword evidence="1" id="KW-0175">Coiled coil</keyword>
<feature type="signal peptide" evidence="3">
    <location>
        <begin position="1"/>
        <end position="22"/>
    </location>
</feature>
<feature type="compositionally biased region" description="Polar residues" evidence="2">
    <location>
        <begin position="66"/>
        <end position="76"/>
    </location>
</feature>
<dbReference type="Gene3D" id="1.20.5.190">
    <property type="match status" value="1"/>
</dbReference>
<organism evidence="4 5">
    <name type="scientific">candidate division TA06 bacterium 34_109</name>
    <dbReference type="NCBI Taxonomy" id="1635277"/>
    <lineage>
        <taxon>Bacteria</taxon>
        <taxon>Bacteria division TA06</taxon>
    </lineage>
</organism>
<evidence type="ECO:0000313" key="5">
    <source>
        <dbReference type="Proteomes" id="UP000053467"/>
    </source>
</evidence>
<feature type="region of interest" description="Disordered" evidence="2">
    <location>
        <begin position="59"/>
        <end position="87"/>
    </location>
</feature>
<evidence type="ECO:0000313" key="4">
    <source>
        <dbReference type="EMBL" id="KUK88050.1"/>
    </source>
</evidence>
<evidence type="ECO:0000256" key="2">
    <source>
        <dbReference type="SAM" id="MobiDB-lite"/>
    </source>
</evidence>
<comment type="caution">
    <text evidence="4">The sequence shown here is derived from an EMBL/GenBank/DDBJ whole genome shotgun (WGS) entry which is preliminary data.</text>
</comment>